<evidence type="ECO:0000256" key="1">
    <source>
        <dbReference type="PROSITE-ProRule" id="PRU00221"/>
    </source>
</evidence>
<keyword evidence="1" id="KW-0853">WD repeat</keyword>
<keyword evidence="2" id="KW-0472">Membrane</keyword>
<dbReference type="Gene3D" id="2.130.10.10">
    <property type="entry name" value="YVTN repeat-like/Quinoprotein amine dehydrogenase"/>
    <property type="match status" value="1"/>
</dbReference>
<evidence type="ECO:0000256" key="2">
    <source>
        <dbReference type="SAM" id="Phobius"/>
    </source>
</evidence>
<reference evidence="4" key="1">
    <citation type="submission" date="2023-07" db="EMBL/GenBank/DDBJ databases">
        <title>30 novel species of actinomycetes from the DSMZ collection.</title>
        <authorList>
            <person name="Nouioui I."/>
        </authorList>
    </citation>
    <scope>NUCLEOTIDE SEQUENCE [LARGE SCALE GENOMIC DNA]</scope>
    <source>
        <strain evidence="4">DSM 41981</strain>
    </source>
</reference>
<feature type="transmembrane region" description="Helical" evidence="2">
    <location>
        <begin position="596"/>
        <end position="615"/>
    </location>
</feature>
<organism evidence="3 4">
    <name type="scientific">Streptomyces doudnae</name>
    <dbReference type="NCBI Taxonomy" id="3075536"/>
    <lineage>
        <taxon>Bacteria</taxon>
        <taxon>Bacillati</taxon>
        <taxon>Actinomycetota</taxon>
        <taxon>Actinomycetes</taxon>
        <taxon>Kitasatosporales</taxon>
        <taxon>Streptomycetaceae</taxon>
        <taxon>Streptomyces</taxon>
    </lineage>
</organism>
<feature type="transmembrane region" description="Helical" evidence="2">
    <location>
        <begin position="471"/>
        <end position="489"/>
    </location>
</feature>
<dbReference type="EMBL" id="JAVRES010000044">
    <property type="protein sequence ID" value="MDT0440362.1"/>
    <property type="molecule type" value="Genomic_DNA"/>
</dbReference>
<feature type="transmembrane region" description="Helical" evidence="2">
    <location>
        <begin position="754"/>
        <end position="770"/>
    </location>
</feature>
<sequence>MMRLPEHVRRRRLRLILFVSSAGFSLLLAWWLFEHSKPSQLDLVGVVSMFAGLGSLVAALAQFLPPPPPPPEAAEAADQLAVTVREQWSEEVEARQLRDPAVIPLSWAGTGRPVSVPPESVVGPHAGRVRRLSLDGRLEGSFDHAASQLAAGFRQVPSGRLVVLGEPGAGKTVLAIMLTLGLLTDRTPGAPVPVLLSASGWDPVLESLDDFIVGSLATSYYGGHPQIPRHLLERRKLLPVLDGLDEMPEVARRNAVRGLNEACGDGRGVVVTCRSVEYQDVIEGGSPLLRRAPVVEVAPVSVPDIIAYLTDVNWPQGVDWEPVYAHMRRHPDSPAATALSTPLALSLARGVYRNCDRNPRELLGFESRHAIEDHLVDHTIRAAYAPAPGTLPQQADSAWEENAQKAEKYLTFLATYLHQHRERDLAWWLMSPRLFSRWSGLLTGIATGLAAMLLTPLGNKGVNAHWAVGDYVAVGVIVGVLTMLTWYAAPDQRPGRISVALRGSLHRLRGGFRTGFALVSLLAATGLGIAAVVIYLDHFNESWPPKTQLEYYKAIAYCAGASIALGLAFASHNWLNTSPERSTRTNPSELIRQDRNSTLTAAALPGAVLAAIMLARPILDTIAEYIAFLAFRAVSGSPSTVDTLTLQNISEHYSNPRPVIGMAILVGSIFAILMLFPRAWTRFALLRLTLAIKGQLPWSFVHFLDDARNRQLLRQSGGLYQFRHIRLQERLASQSLAQTRTPTPHPRTFQRRRLQIAAIAITLVAATILVNQPENTFRIAIATGKIKAMAFGPEDTLVTVSSDGVVRQWNTKTGKQLDAKKEEVRSGVYFLGERDDGVTLIIAKWNDDPRGSLARKIVKVVNVIRSDYSVMYDNPMAEIGSFRLENPGYSLAADGKARAALRGLGHNEGEKSAFSVSDSTMGAYDDKTKPTTTQAGVGAVGVRDSERYVNECNYFATYGDPFAANETQRTGRGLRLPENPPTVIVVDAGQCKEIYAITVGSDIQDIALKADGTEIAIATELETRLYTLP</sequence>
<keyword evidence="2" id="KW-1133">Transmembrane helix</keyword>
<evidence type="ECO:0000313" key="3">
    <source>
        <dbReference type="EMBL" id="MDT0440362.1"/>
    </source>
</evidence>
<protein>
    <recommendedName>
        <fullName evidence="5">NACHT domain-containing protein</fullName>
    </recommendedName>
</protein>
<dbReference type="Proteomes" id="UP001183535">
    <property type="component" value="Unassembled WGS sequence"/>
</dbReference>
<name>A0ABD5F3E8_9ACTN</name>
<dbReference type="SUPFAM" id="SSF50998">
    <property type="entry name" value="Quinoprotein alcohol dehydrogenase-like"/>
    <property type="match status" value="1"/>
</dbReference>
<dbReference type="InterPro" id="IPR015943">
    <property type="entry name" value="WD40/YVTN_repeat-like_dom_sf"/>
</dbReference>
<feature type="transmembrane region" description="Helical" evidence="2">
    <location>
        <begin position="438"/>
        <end position="459"/>
    </location>
</feature>
<feature type="transmembrane region" description="Helical" evidence="2">
    <location>
        <begin position="510"/>
        <end position="534"/>
    </location>
</feature>
<evidence type="ECO:0008006" key="5">
    <source>
        <dbReference type="Google" id="ProtNLM"/>
    </source>
</evidence>
<gene>
    <name evidence="3" type="ORF">RM877_37580</name>
</gene>
<feature type="repeat" description="WD" evidence="1">
    <location>
        <begin position="779"/>
        <end position="819"/>
    </location>
</feature>
<dbReference type="InterPro" id="IPR027417">
    <property type="entry name" value="P-loop_NTPase"/>
</dbReference>
<dbReference type="RefSeq" id="WP_141721875.1">
    <property type="nucleotide sequence ID" value="NZ_JAVRES010000044.1"/>
</dbReference>
<dbReference type="SUPFAM" id="SSF52540">
    <property type="entry name" value="P-loop containing nucleoside triphosphate hydrolases"/>
    <property type="match status" value="1"/>
</dbReference>
<dbReference type="InterPro" id="IPR001680">
    <property type="entry name" value="WD40_rpt"/>
</dbReference>
<dbReference type="PROSITE" id="PS50082">
    <property type="entry name" value="WD_REPEATS_2"/>
    <property type="match status" value="1"/>
</dbReference>
<keyword evidence="4" id="KW-1185">Reference proteome</keyword>
<feature type="transmembrane region" description="Helical" evidence="2">
    <location>
        <begin position="659"/>
        <end position="677"/>
    </location>
</feature>
<dbReference type="Gene3D" id="3.40.50.300">
    <property type="entry name" value="P-loop containing nucleotide triphosphate hydrolases"/>
    <property type="match status" value="1"/>
</dbReference>
<accession>A0ABD5F3E8</accession>
<feature type="transmembrane region" description="Helical" evidence="2">
    <location>
        <begin position="45"/>
        <end position="64"/>
    </location>
</feature>
<dbReference type="AlphaFoldDB" id="A0ABD5F3E8"/>
<evidence type="ECO:0000313" key="4">
    <source>
        <dbReference type="Proteomes" id="UP001183535"/>
    </source>
</evidence>
<comment type="caution">
    <text evidence="3">The sequence shown here is derived from an EMBL/GenBank/DDBJ whole genome shotgun (WGS) entry which is preliminary data.</text>
</comment>
<feature type="transmembrane region" description="Helical" evidence="2">
    <location>
        <begin position="554"/>
        <end position="575"/>
    </location>
</feature>
<feature type="transmembrane region" description="Helical" evidence="2">
    <location>
        <begin position="12"/>
        <end position="33"/>
    </location>
</feature>
<proteinExistence type="predicted"/>
<dbReference type="InterPro" id="IPR011047">
    <property type="entry name" value="Quinoprotein_ADH-like_sf"/>
</dbReference>
<keyword evidence="2" id="KW-0812">Transmembrane</keyword>